<evidence type="ECO:0000313" key="5">
    <source>
        <dbReference type="Proteomes" id="UP000285882"/>
    </source>
</evidence>
<evidence type="ECO:0008006" key="6">
    <source>
        <dbReference type="Google" id="ProtNLM"/>
    </source>
</evidence>
<dbReference type="EMBL" id="CP025688">
    <property type="protein sequence ID" value="QAA23094.1"/>
    <property type="molecule type" value="Genomic_DNA"/>
</dbReference>
<feature type="domain" description="LiaF transmembrane" evidence="3">
    <location>
        <begin position="20"/>
        <end position="123"/>
    </location>
</feature>
<keyword evidence="5" id="KW-1185">Reference proteome</keyword>
<name>A0ABX5Q8X3_9BACL</name>
<dbReference type="InterPro" id="IPR024425">
    <property type="entry name" value="LiaF-like_C"/>
</dbReference>
<feature type="transmembrane region" description="Helical" evidence="1">
    <location>
        <begin position="17"/>
        <end position="36"/>
    </location>
</feature>
<organism evidence="4 5">
    <name type="scientific">Sporolactobacillus terrae</name>
    <dbReference type="NCBI Taxonomy" id="269673"/>
    <lineage>
        <taxon>Bacteria</taxon>
        <taxon>Bacillati</taxon>
        <taxon>Bacillota</taxon>
        <taxon>Bacilli</taxon>
        <taxon>Bacillales</taxon>
        <taxon>Sporolactobacillaceae</taxon>
        <taxon>Sporolactobacillus</taxon>
    </lineage>
</organism>
<evidence type="ECO:0000313" key="4">
    <source>
        <dbReference type="EMBL" id="QAA23094.1"/>
    </source>
</evidence>
<keyword evidence="1" id="KW-1133">Transmembrane helix</keyword>
<sequence length="276" mass="32346">MAFIDTRKDVPFKMGKILAAFAVILLGVYWLFASLNSIPQGIMSNFDLLFPLLSIVFAALLIVAPLFERKKPHWFWGGFFLIYGGLLYADQARMLIFHWNDFWKLWPYLIIYAGLIMLFGKKVTVSYSGKHKHKHENPHIEFVDDDNRHWHHRDRRTREAFVNESSYKQENWMAKPINERVRIGDYMFDFTKAFIPDETIPIRLSGWVGNIRITLPDDLAYRVHLHAKVGDVKIGGDKQSGLLRHVTYQTPSYDEATRRIDFYFDFQVIDLSIAQV</sequence>
<accession>A0ABX5Q8X3</accession>
<dbReference type="Pfam" id="PF22570">
    <property type="entry name" value="LiaF-TM"/>
    <property type="match status" value="1"/>
</dbReference>
<evidence type="ECO:0000259" key="2">
    <source>
        <dbReference type="Pfam" id="PF09922"/>
    </source>
</evidence>
<reference evidence="4 5" key="1">
    <citation type="submission" date="2018-01" db="EMBL/GenBank/DDBJ databases">
        <title>Complete genome sequencing of Sporolactobacillus terrae DLG3.</title>
        <authorList>
            <person name="Nam Y.-D."/>
            <person name="Kang J."/>
            <person name="Chung W.-H."/>
        </authorList>
    </citation>
    <scope>NUCLEOTIDE SEQUENCE [LARGE SCALE GENOMIC DNA]</scope>
    <source>
        <strain evidence="4 5">DLG3</strain>
    </source>
</reference>
<feature type="transmembrane region" description="Helical" evidence="1">
    <location>
        <begin position="105"/>
        <end position="124"/>
    </location>
</feature>
<evidence type="ECO:0000259" key="3">
    <source>
        <dbReference type="Pfam" id="PF22570"/>
    </source>
</evidence>
<keyword evidence="1" id="KW-0812">Transmembrane</keyword>
<feature type="domain" description="Cell wall-active antibiotics response LiaF-like C-terminal" evidence="2">
    <location>
        <begin position="163"/>
        <end position="270"/>
    </location>
</feature>
<dbReference type="Pfam" id="PF09922">
    <property type="entry name" value="LiaF-like_C"/>
    <property type="match status" value="1"/>
</dbReference>
<feature type="transmembrane region" description="Helical" evidence="1">
    <location>
        <begin position="48"/>
        <end position="67"/>
    </location>
</feature>
<dbReference type="InterPro" id="IPR054331">
    <property type="entry name" value="LiaF_TM"/>
</dbReference>
<dbReference type="InterPro" id="IPR047793">
    <property type="entry name" value="LiaF_C"/>
</dbReference>
<gene>
    <name evidence="4" type="ORF">C0674_10890</name>
</gene>
<protein>
    <recommendedName>
        <fullName evidence="6">Cell wall-active antibiotics response LiaF-like C-terminal domain-containing protein</fullName>
    </recommendedName>
</protein>
<feature type="transmembrane region" description="Helical" evidence="1">
    <location>
        <begin position="74"/>
        <end position="99"/>
    </location>
</feature>
<keyword evidence="1" id="KW-0472">Membrane</keyword>
<dbReference type="NCBIfam" id="NF040535">
    <property type="entry name" value="LiaF_C_term"/>
    <property type="match status" value="1"/>
</dbReference>
<proteinExistence type="predicted"/>
<evidence type="ECO:0000256" key="1">
    <source>
        <dbReference type="SAM" id="Phobius"/>
    </source>
</evidence>
<dbReference type="Proteomes" id="UP000285882">
    <property type="component" value="Chromosome"/>
</dbReference>